<dbReference type="Gramene" id="OB02G22620.1">
    <property type="protein sequence ID" value="OB02G22620.1"/>
    <property type="gene ID" value="OB02G22620"/>
</dbReference>
<evidence type="ECO:0000313" key="3">
    <source>
        <dbReference type="Proteomes" id="UP000006038"/>
    </source>
</evidence>
<organism evidence="2">
    <name type="scientific">Oryza brachyantha</name>
    <name type="common">malo sina</name>
    <dbReference type="NCBI Taxonomy" id="4533"/>
    <lineage>
        <taxon>Eukaryota</taxon>
        <taxon>Viridiplantae</taxon>
        <taxon>Streptophyta</taxon>
        <taxon>Embryophyta</taxon>
        <taxon>Tracheophyta</taxon>
        <taxon>Spermatophyta</taxon>
        <taxon>Magnoliopsida</taxon>
        <taxon>Liliopsida</taxon>
        <taxon>Poales</taxon>
        <taxon>Poaceae</taxon>
        <taxon>BOP clade</taxon>
        <taxon>Oryzoideae</taxon>
        <taxon>Oryzeae</taxon>
        <taxon>Oryzinae</taxon>
        <taxon>Oryza</taxon>
    </lineage>
</organism>
<reference evidence="2" key="1">
    <citation type="submission" date="2013-04" db="UniProtKB">
        <authorList>
            <consortium name="EnsemblPlants"/>
        </authorList>
    </citation>
    <scope>IDENTIFICATION</scope>
</reference>
<accession>J3LC95</accession>
<keyword evidence="3" id="KW-1185">Reference proteome</keyword>
<sequence length="131" mass="14071">MARAAADFGSLVATVEDQSNSVHRLNTFNLLELLAWGLSASQCYLILSRFGPINLCQQQASERKTGRGRDGRRRRLAQPEQWRWPGVTTARTASDGEDDGIGDDDAGSGGMALVKIDATATTHGGPNSIQI</sequence>
<name>J3LC95_ORYBR</name>
<dbReference type="EnsemblPlants" id="OB02G22620.1">
    <property type="protein sequence ID" value="OB02G22620.1"/>
    <property type="gene ID" value="OB02G22620"/>
</dbReference>
<dbReference type="Proteomes" id="UP000006038">
    <property type="component" value="Unassembled WGS sequence"/>
</dbReference>
<evidence type="ECO:0000256" key="1">
    <source>
        <dbReference type="SAM" id="MobiDB-lite"/>
    </source>
</evidence>
<dbReference type="HOGENOM" id="CLU_1930776_0_0_1"/>
<dbReference type="AlphaFoldDB" id="J3LC95"/>
<proteinExistence type="predicted"/>
<protein>
    <submittedName>
        <fullName evidence="2">Uncharacterized protein</fullName>
    </submittedName>
</protein>
<feature type="compositionally biased region" description="Acidic residues" evidence="1">
    <location>
        <begin position="95"/>
        <end position="106"/>
    </location>
</feature>
<feature type="region of interest" description="Disordered" evidence="1">
    <location>
        <begin position="60"/>
        <end position="108"/>
    </location>
</feature>
<evidence type="ECO:0000313" key="2">
    <source>
        <dbReference type="EnsemblPlants" id="OB02G22620.1"/>
    </source>
</evidence>